<proteinExistence type="predicted"/>
<evidence type="ECO:0000256" key="9">
    <source>
        <dbReference type="SAM" id="Phobius"/>
    </source>
</evidence>
<dbReference type="SUPFAM" id="SSF47473">
    <property type="entry name" value="EF-hand"/>
    <property type="match status" value="1"/>
</dbReference>
<dbReference type="GO" id="GO:0005509">
    <property type="term" value="F:calcium ion binding"/>
    <property type="evidence" value="ECO:0007669"/>
    <property type="project" value="InterPro"/>
</dbReference>
<dbReference type="PANTHER" id="PTHR31503">
    <property type="entry name" value="VACUOLAR CALCIUM ION TRANSPORTER"/>
    <property type="match status" value="1"/>
</dbReference>
<dbReference type="GO" id="GO:0015369">
    <property type="term" value="F:calcium:proton antiporter activity"/>
    <property type="evidence" value="ECO:0007669"/>
    <property type="project" value="TreeGrafter"/>
</dbReference>
<feature type="transmembrane region" description="Helical" evidence="9">
    <location>
        <begin position="284"/>
        <end position="303"/>
    </location>
</feature>
<dbReference type="InterPro" id="IPR018247">
    <property type="entry name" value="EF_Hand_1_Ca_BS"/>
</dbReference>
<feature type="transmembrane region" description="Helical" evidence="9">
    <location>
        <begin position="310"/>
        <end position="330"/>
    </location>
</feature>
<keyword evidence="2" id="KW-0813">Transport</keyword>
<dbReference type="InterPro" id="IPR002048">
    <property type="entry name" value="EF_hand_dom"/>
</dbReference>
<feature type="transmembrane region" description="Helical" evidence="9">
    <location>
        <begin position="188"/>
        <end position="207"/>
    </location>
</feature>
<dbReference type="CDD" id="cd00051">
    <property type="entry name" value="EFh"/>
    <property type="match status" value="1"/>
</dbReference>
<keyword evidence="12" id="KW-1185">Reference proteome</keyword>
<evidence type="ECO:0000259" key="10">
    <source>
        <dbReference type="PROSITE" id="PS50222"/>
    </source>
</evidence>
<evidence type="ECO:0000256" key="6">
    <source>
        <dbReference type="ARBA" id="ARBA00022989"/>
    </source>
</evidence>
<organism evidence="11 12">
    <name type="scientific">Buddleja alternifolia</name>
    <dbReference type="NCBI Taxonomy" id="168488"/>
    <lineage>
        <taxon>Eukaryota</taxon>
        <taxon>Viridiplantae</taxon>
        <taxon>Streptophyta</taxon>
        <taxon>Embryophyta</taxon>
        <taxon>Tracheophyta</taxon>
        <taxon>Spermatophyta</taxon>
        <taxon>Magnoliopsida</taxon>
        <taxon>eudicotyledons</taxon>
        <taxon>Gunneridae</taxon>
        <taxon>Pentapetalae</taxon>
        <taxon>asterids</taxon>
        <taxon>lamiids</taxon>
        <taxon>Lamiales</taxon>
        <taxon>Scrophulariaceae</taxon>
        <taxon>Buddlejeae</taxon>
        <taxon>Buddleja</taxon>
    </lineage>
</organism>
<sequence length="337" mass="38628">MQVDTRSAVSDVMGTFNFNDDASITEEEFLFQLFKKKKEDNDPREMDRIMSKILKHSETQLLKAESLITDDGKPNIERIRTLFKQFDSDGDNSISIPELEKLITTVKFGEFKPQPEDIIKELFKEFDKDNNNIIDEPEFVEGVEKWLNKAVRVANTPDRTRSVDLYDKIVWKHKVYDKWDFIKSLFQVLLGIVMLTFLGGPLMVNILELSYAMSLPSFCISFVIVPLAMNAQVAMTALWRASEKTEGTASLTFSEIYGGVIMNNLIGLTTLLAIVYAKDLTWDFSAEVLTILVVCGIVGILAYSCTTYRLWTCLLAFFLYPFSLALFYFFQVFLSWN</sequence>
<evidence type="ECO:0000256" key="1">
    <source>
        <dbReference type="ARBA" id="ARBA00004127"/>
    </source>
</evidence>
<dbReference type="GO" id="GO:0012505">
    <property type="term" value="C:endomembrane system"/>
    <property type="evidence" value="ECO:0007669"/>
    <property type="project" value="UniProtKB-SubCell"/>
</dbReference>
<dbReference type="PROSITE" id="PS50222">
    <property type="entry name" value="EF_HAND_2"/>
    <property type="match status" value="2"/>
</dbReference>
<evidence type="ECO:0000313" key="11">
    <source>
        <dbReference type="EMBL" id="KAG8369841.1"/>
    </source>
</evidence>
<evidence type="ECO:0000256" key="7">
    <source>
        <dbReference type="ARBA" id="ARBA00023065"/>
    </source>
</evidence>
<dbReference type="InterPro" id="IPR011992">
    <property type="entry name" value="EF-hand-dom_pair"/>
</dbReference>
<dbReference type="GO" id="GO:0006874">
    <property type="term" value="P:intracellular calcium ion homeostasis"/>
    <property type="evidence" value="ECO:0007669"/>
    <property type="project" value="TreeGrafter"/>
</dbReference>
<feature type="transmembrane region" description="Helical" evidence="9">
    <location>
        <begin position="256"/>
        <end position="278"/>
    </location>
</feature>
<dbReference type="Proteomes" id="UP000826271">
    <property type="component" value="Unassembled WGS sequence"/>
</dbReference>
<comment type="caution">
    <text evidence="11">The sequence shown here is derived from an EMBL/GenBank/DDBJ whole genome shotgun (WGS) entry which is preliminary data.</text>
</comment>
<dbReference type="Gene3D" id="1.10.238.10">
    <property type="entry name" value="EF-hand"/>
    <property type="match status" value="1"/>
</dbReference>
<evidence type="ECO:0000256" key="8">
    <source>
        <dbReference type="ARBA" id="ARBA00023136"/>
    </source>
</evidence>
<name>A0AAV6WP70_9LAMI</name>
<reference evidence="11" key="1">
    <citation type="submission" date="2019-10" db="EMBL/GenBank/DDBJ databases">
        <authorList>
            <person name="Zhang R."/>
            <person name="Pan Y."/>
            <person name="Wang J."/>
            <person name="Ma R."/>
            <person name="Yu S."/>
        </authorList>
    </citation>
    <scope>NUCLEOTIDE SEQUENCE</scope>
    <source>
        <strain evidence="11">LA-IB0</strain>
        <tissue evidence="11">Leaf</tissue>
    </source>
</reference>
<feature type="domain" description="EF-hand" evidence="10">
    <location>
        <begin position="74"/>
        <end position="109"/>
    </location>
</feature>
<accession>A0AAV6WP70</accession>
<dbReference type="Pfam" id="PF01699">
    <property type="entry name" value="Na_Ca_ex"/>
    <property type="match status" value="1"/>
</dbReference>
<keyword evidence="5" id="KW-0106">Calcium</keyword>
<evidence type="ECO:0000256" key="4">
    <source>
        <dbReference type="ARBA" id="ARBA00022692"/>
    </source>
</evidence>
<evidence type="ECO:0000256" key="3">
    <source>
        <dbReference type="ARBA" id="ARBA00022449"/>
    </source>
</evidence>
<evidence type="ECO:0000313" key="12">
    <source>
        <dbReference type="Proteomes" id="UP000826271"/>
    </source>
</evidence>
<dbReference type="PANTHER" id="PTHR31503:SF85">
    <property type="entry name" value="CALCIUM-BINDING EF-HAND FAMILY PROTEIN"/>
    <property type="match status" value="1"/>
</dbReference>
<dbReference type="InterPro" id="IPR004837">
    <property type="entry name" value="NaCa_Exmemb"/>
</dbReference>
<keyword evidence="7" id="KW-0406">Ion transport</keyword>
<keyword evidence="6 9" id="KW-1133">Transmembrane helix</keyword>
<evidence type="ECO:0000256" key="5">
    <source>
        <dbReference type="ARBA" id="ARBA00022837"/>
    </source>
</evidence>
<dbReference type="GO" id="GO:0016020">
    <property type="term" value="C:membrane"/>
    <property type="evidence" value="ECO:0007669"/>
    <property type="project" value="InterPro"/>
</dbReference>
<feature type="transmembrane region" description="Helical" evidence="9">
    <location>
        <begin position="213"/>
        <end position="235"/>
    </location>
</feature>
<keyword evidence="3" id="KW-0050">Antiport</keyword>
<evidence type="ECO:0000256" key="2">
    <source>
        <dbReference type="ARBA" id="ARBA00022448"/>
    </source>
</evidence>
<dbReference type="AlphaFoldDB" id="A0AAV6WP70"/>
<protein>
    <recommendedName>
        <fullName evidence="10">EF-hand domain-containing protein</fullName>
    </recommendedName>
</protein>
<dbReference type="InterPro" id="IPR004713">
    <property type="entry name" value="CaH_exchang"/>
</dbReference>
<keyword evidence="4 9" id="KW-0812">Transmembrane</keyword>
<dbReference type="SMART" id="SM00054">
    <property type="entry name" value="EFh"/>
    <property type="match status" value="2"/>
</dbReference>
<comment type="subcellular location">
    <subcellularLocation>
        <location evidence="1">Endomembrane system</location>
        <topology evidence="1">Multi-pass membrane protein</topology>
    </subcellularLocation>
</comment>
<dbReference type="Pfam" id="PF13499">
    <property type="entry name" value="EF-hand_7"/>
    <property type="match status" value="1"/>
</dbReference>
<gene>
    <name evidence="11" type="ORF">BUALT_Bualt14G0055600</name>
</gene>
<dbReference type="EMBL" id="WHWC01000014">
    <property type="protein sequence ID" value="KAG8369841.1"/>
    <property type="molecule type" value="Genomic_DNA"/>
</dbReference>
<dbReference type="PROSITE" id="PS00018">
    <property type="entry name" value="EF_HAND_1"/>
    <property type="match status" value="2"/>
</dbReference>
<feature type="domain" description="EF-hand" evidence="10">
    <location>
        <begin position="114"/>
        <end position="149"/>
    </location>
</feature>
<keyword evidence="8 9" id="KW-0472">Membrane</keyword>